<dbReference type="GO" id="GO:0005739">
    <property type="term" value="C:mitochondrion"/>
    <property type="evidence" value="ECO:0007669"/>
    <property type="project" value="GOC"/>
</dbReference>
<proteinExistence type="inferred from homology"/>
<comment type="similarity">
    <text evidence="1">Belongs to the SCO1/2 family.</text>
</comment>
<organism evidence="5 6">
    <name type="scientific">Collybia nuda</name>
    <dbReference type="NCBI Taxonomy" id="64659"/>
    <lineage>
        <taxon>Eukaryota</taxon>
        <taxon>Fungi</taxon>
        <taxon>Dikarya</taxon>
        <taxon>Basidiomycota</taxon>
        <taxon>Agaricomycotina</taxon>
        <taxon>Agaricomycetes</taxon>
        <taxon>Agaricomycetidae</taxon>
        <taxon>Agaricales</taxon>
        <taxon>Tricholomatineae</taxon>
        <taxon>Clitocybaceae</taxon>
        <taxon>Collybia</taxon>
    </lineage>
</organism>
<dbReference type="PANTHER" id="PTHR12151">
    <property type="entry name" value="ELECTRON TRANSPORT PROTIN SCO1/SENC FAMILY MEMBER"/>
    <property type="match status" value="1"/>
</dbReference>
<sequence>MICRKSRQIVVNDVRKNPTNITHPNPIMSFSRFALQCRGWQSQTRSIHVGRSSIVSSAFRRHVVKSSQQRRYSAYPDRNSVGVFTPKSAALFIATGTALFFYFRYEKAKLLEEREKERASKSYGRPQIGGPFSLTTPSGETFTEKNLLGKWSLLYFGFTNCPDICPEELDKVTAVLNVIEKEHGTIFQPVFISVDPSRDSPKRIGQYLEDFHPSFTGLVGTYEAIKATCKSYRVYFSTPPNADPEGDYLVDHSIFVYLLDPEGKFVEAFGQSASKEEIIDKVGEVVDDWVKETGKKV</sequence>
<feature type="binding site" evidence="2">
    <location>
        <position position="252"/>
    </location>
    <ligand>
        <name>Cu cation</name>
        <dbReference type="ChEBI" id="CHEBI:23378"/>
    </ligand>
</feature>
<dbReference type="GO" id="GO:0033617">
    <property type="term" value="P:mitochondrial respiratory chain complex IV assembly"/>
    <property type="evidence" value="ECO:0007669"/>
    <property type="project" value="TreeGrafter"/>
</dbReference>
<evidence type="ECO:0000256" key="4">
    <source>
        <dbReference type="SAM" id="Phobius"/>
    </source>
</evidence>
<dbReference type="InterPro" id="IPR003782">
    <property type="entry name" value="SCO1/SenC"/>
</dbReference>
<evidence type="ECO:0000313" key="6">
    <source>
        <dbReference type="Proteomes" id="UP000807353"/>
    </source>
</evidence>
<feature type="binding site" evidence="2">
    <location>
        <position position="165"/>
    </location>
    <ligand>
        <name>Cu cation</name>
        <dbReference type="ChEBI" id="CHEBI:23378"/>
    </ligand>
</feature>
<dbReference type="SUPFAM" id="SSF52833">
    <property type="entry name" value="Thioredoxin-like"/>
    <property type="match status" value="1"/>
</dbReference>
<accession>A0A9P5YF07</accession>
<keyword evidence="6" id="KW-1185">Reference proteome</keyword>
<dbReference type="OrthoDB" id="270009at2759"/>
<dbReference type="GO" id="GO:0005507">
    <property type="term" value="F:copper ion binding"/>
    <property type="evidence" value="ECO:0007669"/>
    <property type="project" value="UniProtKB-ARBA"/>
</dbReference>
<evidence type="ECO:0000313" key="5">
    <source>
        <dbReference type="EMBL" id="KAF9468768.1"/>
    </source>
</evidence>
<dbReference type="Proteomes" id="UP000807353">
    <property type="component" value="Unassembled WGS sequence"/>
</dbReference>
<protein>
    <submittedName>
        <fullName evidence="5">SCO1/SenC-domain-containing protein</fullName>
    </submittedName>
</protein>
<keyword evidence="4" id="KW-1133">Transmembrane helix</keyword>
<evidence type="ECO:0000256" key="1">
    <source>
        <dbReference type="ARBA" id="ARBA00010996"/>
    </source>
</evidence>
<keyword evidence="2" id="KW-0479">Metal-binding</keyword>
<dbReference type="InterPro" id="IPR036249">
    <property type="entry name" value="Thioredoxin-like_sf"/>
</dbReference>
<dbReference type="AlphaFoldDB" id="A0A9P5YF07"/>
<keyword evidence="3" id="KW-1015">Disulfide bond</keyword>
<dbReference type="Pfam" id="PF02630">
    <property type="entry name" value="SCO1-SenC"/>
    <property type="match status" value="1"/>
</dbReference>
<feature type="disulfide bond" description="Redox-active" evidence="3">
    <location>
        <begin position="161"/>
        <end position="165"/>
    </location>
</feature>
<comment type="caution">
    <text evidence="5">The sequence shown here is derived from an EMBL/GenBank/DDBJ whole genome shotgun (WGS) entry which is preliminary data.</text>
</comment>
<dbReference type="CDD" id="cd02968">
    <property type="entry name" value="SCO"/>
    <property type="match status" value="1"/>
</dbReference>
<keyword evidence="4" id="KW-0812">Transmembrane</keyword>
<dbReference type="Gene3D" id="3.40.30.10">
    <property type="entry name" value="Glutaredoxin"/>
    <property type="match status" value="1"/>
</dbReference>
<reference evidence="5" key="1">
    <citation type="submission" date="2020-11" db="EMBL/GenBank/DDBJ databases">
        <authorList>
            <consortium name="DOE Joint Genome Institute"/>
            <person name="Ahrendt S."/>
            <person name="Riley R."/>
            <person name="Andreopoulos W."/>
            <person name="Labutti K."/>
            <person name="Pangilinan J."/>
            <person name="Ruiz-Duenas F.J."/>
            <person name="Barrasa J.M."/>
            <person name="Sanchez-Garcia M."/>
            <person name="Camarero S."/>
            <person name="Miyauchi S."/>
            <person name="Serrano A."/>
            <person name="Linde D."/>
            <person name="Babiker R."/>
            <person name="Drula E."/>
            <person name="Ayuso-Fernandez I."/>
            <person name="Pacheco R."/>
            <person name="Padilla G."/>
            <person name="Ferreira P."/>
            <person name="Barriuso J."/>
            <person name="Kellner H."/>
            <person name="Castanera R."/>
            <person name="Alfaro M."/>
            <person name="Ramirez L."/>
            <person name="Pisabarro A.G."/>
            <person name="Kuo A."/>
            <person name="Tritt A."/>
            <person name="Lipzen A."/>
            <person name="He G."/>
            <person name="Yan M."/>
            <person name="Ng V."/>
            <person name="Cullen D."/>
            <person name="Martin F."/>
            <person name="Rosso M.-N."/>
            <person name="Henrissat B."/>
            <person name="Hibbett D."/>
            <person name="Martinez A.T."/>
            <person name="Grigoriev I.V."/>
        </authorList>
    </citation>
    <scope>NUCLEOTIDE SEQUENCE</scope>
    <source>
        <strain evidence="5">CBS 247.69</strain>
    </source>
</reference>
<feature type="binding site" evidence="2">
    <location>
        <position position="161"/>
    </location>
    <ligand>
        <name>Cu cation</name>
        <dbReference type="ChEBI" id="CHEBI:23378"/>
    </ligand>
</feature>
<dbReference type="FunFam" id="3.40.30.10:FF:000013">
    <property type="entry name" value="Blast:Protein SCO1 homolog, mitochondrial"/>
    <property type="match status" value="1"/>
</dbReference>
<gene>
    <name evidence="5" type="ORF">BDZ94DRAFT_1244544</name>
</gene>
<evidence type="ECO:0000256" key="3">
    <source>
        <dbReference type="PIRSR" id="PIRSR603782-2"/>
    </source>
</evidence>
<keyword evidence="2" id="KW-0186">Copper</keyword>
<dbReference type="EMBL" id="MU150231">
    <property type="protein sequence ID" value="KAF9468768.1"/>
    <property type="molecule type" value="Genomic_DNA"/>
</dbReference>
<feature type="transmembrane region" description="Helical" evidence="4">
    <location>
        <begin position="88"/>
        <end position="105"/>
    </location>
</feature>
<name>A0A9P5YF07_9AGAR</name>
<keyword evidence="4" id="KW-0472">Membrane</keyword>
<dbReference type="PANTHER" id="PTHR12151:SF5">
    <property type="entry name" value="AT19154P"/>
    <property type="match status" value="1"/>
</dbReference>
<evidence type="ECO:0000256" key="2">
    <source>
        <dbReference type="PIRSR" id="PIRSR603782-1"/>
    </source>
</evidence>